<accession>A0A9P1BQN2</accession>
<reference evidence="4 5" key="2">
    <citation type="submission" date="2024-05" db="EMBL/GenBank/DDBJ databases">
        <authorList>
            <person name="Chen Y."/>
            <person name="Shah S."/>
            <person name="Dougan E. K."/>
            <person name="Thang M."/>
            <person name="Chan C."/>
        </authorList>
    </citation>
    <scope>NUCLEOTIDE SEQUENCE [LARGE SCALE GENOMIC DNA]</scope>
</reference>
<feature type="region of interest" description="Disordered" evidence="1">
    <location>
        <begin position="18"/>
        <end position="40"/>
    </location>
</feature>
<evidence type="ECO:0000313" key="4">
    <source>
        <dbReference type="EMBL" id="CAL4764045.1"/>
    </source>
</evidence>
<dbReference type="Proteomes" id="UP001152797">
    <property type="component" value="Unassembled WGS sequence"/>
</dbReference>
<evidence type="ECO:0000313" key="5">
    <source>
        <dbReference type="Proteomes" id="UP001152797"/>
    </source>
</evidence>
<keyword evidence="5" id="KW-1185">Reference proteome</keyword>
<evidence type="ECO:0000256" key="1">
    <source>
        <dbReference type="SAM" id="MobiDB-lite"/>
    </source>
</evidence>
<dbReference type="EMBL" id="CAMXCT020000291">
    <property type="protein sequence ID" value="CAL1130108.1"/>
    <property type="molecule type" value="Genomic_DNA"/>
</dbReference>
<feature type="domain" description="C2H2-type" evidence="2">
    <location>
        <begin position="169"/>
        <end position="190"/>
    </location>
</feature>
<protein>
    <submittedName>
        <fullName evidence="4">LINE-1 retrotransposable element ORF2 protein</fullName>
    </submittedName>
</protein>
<dbReference type="Gene3D" id="3.30.160.60">
    <property type="entry name" value="Classic Zinc Finger"/>
    <property type="match status" value="1"/>
</dbReference>
<dbReference type="AlphaFoldDB" id="A0A9P1BQN2"/>
<reference evidence="3" key="1">
    <citation type="submission" date="2022-10" db="EMBL/GenBank/DDBJ databases">
        <authorList>
            <person name="Chen Y."/>
            <person name="Dougan E. K."/>
            <person name="Chan C."/>
            <person name="Rhodes N."/>
            <person name="Thang M."/>
        </authorList>
    </citation>
    <scope>NUCLEOTIDE SEQUENCE</scope>
</reference>
<dbReference type="SMART" id="SM00355">
    <property type="entry name" value="ZnF_C2H2"/>
    <property type="match status" value="3"/>
</dbReference>
<comment type="caution">
    <text evidence="3">The sequence shown here is derived from an EMBL/GenBank/DDBJ whole genome shotgun (WGS) entry which is preliminary data.</text>
</comment>
<organism evidence="3">
    <name type="scientific">Cladocopium goreaui</name>
    <dbReference type="NCBI Taxonomy" id="2562237"/>
    <lineage>
        <taxon>Eukaryota</taxon>
        <taxon>Sar</taxon>
        <taxon>Alveolata</taxon>
        <taxon>Dinophyceae</taxon>
        <taxon>Suessiales</taxon>
        <taxon>Symbiodiniaceae</taxon>
        <taxon>Cladocopium</taxon>
    </lineage>
</organism>
<dbReference type="EMBL" id="CAMXCT030000291">
    <property type="protein sequence ID" value="CAL4764045.1"/>
    <property type="molecule type" value="Genomic_DNA"/>
</dbReference>
<dbReference type="EMBL" id="CAMXCT010000291">
    <property type="protein sequence ID" value="CAI3976733.1"/>
    <property type="molecule type" value="Genomic_DNA"/>
</dbReference>
<dbReference type="PROSITE" id="PS00028">
    <property type="entry name" value="ZINC_FINGER_C2H2_1"/>
    <property type="match status" value="1"/>
</dbReference>
<name>A0A9P1BQN2_9DINO</name>
<sequence length="317" mass="35181">MPDMLMLINALKEESPAMPIEGDADSTLADTRPTPSSSSRAAHCKAEAEDFHVIHEPFWPVLVQILRNQDYSVVQQHANIGLYLTHTCMVCGLWNNRCQELHCHYQLHHPDLVPGIFVKSAQITKKVATDSPCVLCQKPFKRGHTCTVATQLAALMLHCMDTPGNSLRCDICSTDFETMALLHAHLHEVHEVPVHDWNAARDSIPSSNGCSHCGQVYETSAGLRRHITDGRCPYFNPGATCAPLNAVQKWEMPMVSVALSKQELTAHQAARGFNSRCTANYVVSTISAPQISVLTFSRRMVHSGQRQVKWSGSCCRR</sequence>
<proteinExistence type="predicted"/>
<dbReference type="InterPro" id="IPR013087">
    <property type="entry name" value="Znf_C2H2_type"/>
</dbReference>
<evidence type="ECO:0000259" key="2">
    <source>
        <dbReference type="PROSITE" id="PS00028"/>
    </source>
</evidence>
<evidence type="ECO:0000313" key="3">
    <source>
        <dbReference type="EMBL" id="CAI3976733.1"/>
    </source>
</evidence>
<gene>
    <name evidence="3" type="ORF">C1SCF055_LOCUS4929</name>
</gene>